<gene>
    <name evidence="1" type="ORF">SP60_04950</name>
</gene>
<dbReference type="Proteomes" id="UP000058020">
    <property type="component" value="Chromosome"/>
</dbReference>
<name>A0A0M4NJ10_9GAMM</name>
<dbReference type="AlphaFoldDB" id="A0A0M4NJ10"/>
<reference evidence="1 2" key="1">
    <citation type="journal article" date="2015" name="Genome Announc.">
        <title>Genome Sequence of 'Candidatus Thioglobus autotrophica' Strain EF1, a Chemoautotroph from the SUP05 Clade of Marine Gammaproteobacteria.</title>
        <authorList>
            <person name="Shah V."/>
            <person name="Morris R.M."/>
        </authorList>
    </citation>
    <scope>NUCLEOTIDE SEQUENCE [LARGE SCALE GENOMIC DNA]</scope>
    <source>
        <strain evidence="1 2">EF1</strain>
    </source>
</reference>
<dbReference type="STRING" id="1705394.SP60_04950"/>
<evidence type="ECO:0000313" key="2">
    <source>
        <dbReference type="Proteomes" id="UP000058020"/>
    </source>
</evidence>
<accession>A0A0M4NJ10</accession>
<evidence type="ECO:0000313" key="1">
    <source>
        <dbReference type="EMBL" id="ALE52613.1"/>
    </source>
</evidence>
<keyword evidence="2" id="KW-1185">Reference proteome</keyword>
<organism evidence="1 2">
    <name type="scientific">Candidatus Thioglobus autotrophicus</name>
    <dbReference type="NCBI Taxonomy" id="1705394"/>
    <lineage>
        <taxon>Bacteria</taxon>
        <taxon>Pseudomonadati</taxon>
        <taxon>Pseudomonadota</taxon>
        <taxon>Gammaproteobacteria</taxon>
        <taxon>Candidatus Pseudothioglobaceae</taxon>
        <taxon>Candidatus Thioglobus</taxon>
    </lineage>
</organism>
<dbReference type="EMBL" id="CP010552">
    <property type="protein sequence ID" value="ALE52613.1"/>
    <property type="molecule type" value="Genomic_DNA"/>
</dbReference>
<proteinExistence type="predicted"/>
<sequence>MKKIEFKTKVISNCELYVSNTARKLSAETGYPLSKALLKVSHFLELAVFEFIRCELSTDSDLVALKRRYISKSKLANSLGTFRVSKKRFCVLKTVNSINLLFFDVAVGSKVTGKTSLVQATNFFQKILDEANTNSAIVTSAMFDEFIDDLADPLKYDKVYIDANSLRHAVTQYHKAHDIKVANSLLHFHTVLGYLPHIINESPFGRKYYRGINLQGASKRIRQDALPNAIEIDINSASNEWLMQQAKLYGLDYSLIAEFSKHKKLVRIGIAIDVFGKNYSDDEFNNIKQCITAIGFGARMNNIRGNAIHDIIKNGVRRSKFTKNWFIKGYCQEMVEIGKAVYRANKDQLKDVDCLYSVTKTNRKLFKKAKLMAYLYQHFERDAMDTAFAGFQNNIKLMVHDGCYAEGLSDKDIDIIKRRFRKNSLTVSVGG</sequence>
<dbReference type="KEGG" id="tho:SP60_04950"/>
<dbReference type="RefSeq" id="WP_053951572.1">
    <property type="nucleotide sequence ID" value="NZ_CP010552.1"/>
</dbReference>
<protein>
    <submittedName>
        <fullName evidence="1">Uncharacterized protein</fullName>
    </submittedName>
</protein>